<proteinExistence type="predicted"/>
<evidence type="ECO:0000256" key="1">
    <source>
        <dbReference type="SAM" id="MobiDB-lite"/>
    </source>
</evidence>
<gene>
    <name evidence="2" type="ORF">PR048_027786</name>
</gene>
<feature type="region of interest" description="Disordered" evidence="1">
    <location>
        <begin position="1"/>
        <end position="20"/>
    </location>
</feature>
<accession>A0ABQ9GHG7</accession>
<name>A0ABQ9GHG7_9NEOP</name>
<organism evidence="2 3">
    <name type="scientific">Dryococelus australis</name>
    <dbReference type="NCBI Taxonomy" id="614101"/>
    <lineage>
        <taxon>Eukaryota</taxon>
        <taxon>Metazoa</taxon>
        <taxon>Ecdysozoa</taxon>
        <taxon>Arthropoda</taxon>
        <taxon>Hexapoda</taxon>
        <taxon>Insecta</taxon>
        <taxon>Pterygota</taxon>
        <taxon>Neoptera</taxon>
        <taxon>Polyneoptera</taxon>
        <taxon>Phasmatodea</taxon>
        <taxon>Verophasmatodea</taxon>
        <taxon>Anareolatae</taxon>
        <taxon>Phasmatidae</taxon>
        <taxon>Eurycanthinae</taxon>
        <taxon>Dryococelus</taxon>
    </lineage>
</organism>
<dbReference type="EMBL" id="JARBHB010000012">
    <property type="protein sequence ID" value="KAJ8871469.1"/>
    <property type="molecule type" value="Genomic_DNA"/>
</dbReference>
<feature type="compositionally biased region" description="Acidic residues" evidence="1">
    <location>
        <begin position="1"/>
        <end position="15"/>
    </location>
</feature>
<sequence>MLLCEDDDQNDENENGTEMNDSLTIFLKEMRYGGDEAVKRISMFVLVEVSHLQRIVKETAARNLLLIMRVYQNVVKTPVLGLLNQMTETKTLNLQT</sequence>
<evidence type="ECO:0000313" key="2">
    <source>
        <dbReference type="EMBL" id="KAJ8871469.1"/>
    </source>
</evidence>
<evidence type="ECO:0000313" key="3">
    <source>
        <dbReference type="Proteomes" id="UP001159363"/>
    </source>
</evidence>
<reference evidence="2 3" key="1">
    <citation type="submission" date="2023-02" db="EMBL/GenBank/DDBJ databases">
        <title>LHISI_Scaffold_Assembly.</title>
        <authorList>
            <person name="Stuart O.P."/>
            <person name="Cleave R."/>
            <person name="Magrath M.J.L."/>
            <person name="Mikheyev A.S."/>
        </authorList>
    </citation>
    <scope>NUCLEOTIDE SEQUENCE [LARGE SCALE GENOMIC DNA]</scope>
    <source>
        <strain evidence="2">Daus_M_001</strain>
        <tissue evidence="2">Leg muscle</tissue>
    </source>
</reference>
<dbReference type="Proteomes" id="UP001159363">
    <property type="component" value="Chromosome 11"/>
</dbReference>
<protein>
    <submittedName>
        <fullName evidence="2">Uncharacterized protein</fullName>
    </submittedName>
</protein>
<keyword evidence="3" id="KW-1185">Reference proteome</keyword>
<comment type="caution">
    <text evidence="2">The sequence shown here is derived from an EMBL/GenBank/DDBJ whole genome shotgun (WGS) entry which is preliminary data.</text>
</comment>